<keyword evidence="4" id="KW-1185">Reference proteome</keyword>
<proteinExistence type="predicted"/>
<dbReference type="Pfam" id="PF12392">
    <property type="entry name" value="DUF3656"/>
    <property type="match status" value="1"/>
</dbReference>
<reference evidence="3 4" key="1">
    <citation type="submission" date="2011-10" db="EMBL/GenBank/DDBJ databases">
        <title>The Improved High-Quality Draft genome of Leptonema illini DSM 21528.</title>
        <authorList>
            <consortium name="US DOE Joint Genome Institute (JGI-PGF)"/>
            <person name="Lucas S."/>
            <person name="Copeland A."/>
            <person name="Lapidus A."/>
            <person name="Glavina del Rio T."/>
            <person name="Dalin E."/>
            <person name="Tice H."/>
            <person name="Bruce D."/>
            <person name="Goodwin L."/>
            <person name="Pitluck S."/>
            <person name="Peters L."/>
            <person name="Mikhailova N."/>
            <person name="Held B."/>
            <person name="Kyrpides N."/>
            <person name="Mavromatis K."/>
            <person name="Ivanova N."/>
            <person name="Markowitz V."/>
            <person name="Cheng J.-F."/>
            <person name="Hugenholtz P."/>
            <person name="Woyke T."/>
            <person name="Wu D."/>
            <person name="Gronow S."/>
            <person name="Wellnitz S."/>
            <person name="Brambilla E.-M."/>
            <person name="Klenk H.-P."/>
            <person name="Eisen J.A."/>
        </authorList>
    </citation>
    <scope>NUCLEOTIDE SEQUENCE [LARGE SCALE GENOMIC DNA]</scope>
    <source>
        <strain evidence="3 4">DSM 21528</strain>
    </source>
</reference>
<dbReference type="PANTHER" id="PTHR30217">
    <property type="entry name" value="PEPTIDASE U32 FAMILY"/>
    <property type="match status" value="1"/>
</dbReference>
<sequence>MAPRPFFESVSGRLPELLAPVADLAMARAAIAGHADAIYVGFPEFNARGRSALLTATELDEIITLCHRHGLHVYIALNVLIFEHEFDTLVGPLTEVLQLRPDAFILQDVAIARWLAELGVRIHASTQMTIADADSLAFYSQLPFARFVLAREMSLDRIKQASEKAKELRREIECFVQGALCVSYSGQCLTSESFGGGSANRGRCAQSCRFLYDVVVDGKTVARNQYAVSARDLNAAPVLDALIDAGVDCFKIEGRLKEPQYVTASLLYHRNRMQGQRRDDTSTVLTPDLAFSRRSFPGWISGVNHQELVDAQIQSHVGEFIGPVVQIGRDAIVVQTGSDNSSASNSQNDIIPGDGIAIVNADGSRTGASVMQRDRDGDLMTLKFRRGASLQSITEGSRVFRNHSVQFERHARSLLSRDLPAVPVDVSAVAQIGQPLSVTFTTGDGCSVTVQSDAPCVRAEKSPLSEERLKAELGALSGTAYTLRTFRLHADAPVFLHQREWKKCRREAVERLDLIRSAHAPITEVDVANALSRIRERSATAHTGPYAAHAIDQQGQVISAAPSAKGATAGRLHLLVRDPDHVILLNASEVASVTLDFEYGRHLQKSLDILKEKGIRTGIATYRVMADGEDLKLIEKHRPDVVLVRNAGALHRLKGYPAELIGDFGLNVANSISADFFLDQAGLQRIVPSLDLNAEELLQMIENVDYSRIEIILHQRIASFHMEYCLYAKYLSNGSDYRSCGIPCHSHRLSLRDPEGELHPVYTDFACRNTMYRSKPQSMAGHLQTLIKKGVQDFRIDLLDESKEALRHLLDRYTSALAHPETGRSLIREEGWSEGQLRRNERSIKHRKAARR</sequence>
<accession>H2CK84</accession>
<dbReference type="EMBL" id="JH597773">
    <property type="protein sequence ID" value="EHQ07187.1"/>
    <property type="molecule type" value="Genomic_DNA"/>
</dbReference>
<protein>
    <submittedName>
        <fullName evidence="3">Peptidase U32</fullName>
    </submittedName>
</protein>
<dbReference type="InterPro" id="IPR001539">
    <property type="entry name" value="Peptidase_U32"/>
</dbReference>
<evidence type="ECO:0000256" key="1">
    <source>
        <dbReference type="SAM" id="Coils"/>
    </source>
</evidence>
<dbReference type="InterPro" id="IPR020988">
    <property type="entry name" value="Pept_U32_collagenase"/>
</dbReference>
<dbReference type="HOGENOM" id="CLU_011540_4_0_12"/>
<dbReference type="Proteomes" id="UP000005737">
    <property type="component" value="Unassembled WGS sequence"/>
</dbReference>
<dbReference type="AlphaFoldDB" id="H2CK84"/>
<name>H2CK84_9LEPT</name>
<dbReference type="InterPro" id="IPR051454">
    <property type="entry name" value="RNA/ubiquinone_mod_enzymes"/>
</dbReference>
<dbReference type="Pfam" id="PF01136">
    <property type="entry name" value="Peptidase_U32"/>
    <property type="match status" value="2"/>
</dbReference>
<organism evidence="3 4">
    <name type="scientific">Leptonema illini DSM 21528</name>
    <dbReference type="NCBI Taxonomy" id="929563"/>
    <lineage>
        <taxon>Bacteria</taxon>
        <taxon>Pseudomonadati</taxon>
        <taxon>Spirochaetota</taxon>
        <taxon>Spirochaetia</taxon>
        <taxon>Leptospirales</taxon>
        <taxon>Leptospiraceae</taxon>
        <taxon>Leptonema</taxon>
    </lineage>
</organism>
<keyword evidence="1" id="KW-0175">Coiled coil</keyword>
<dbReference type="STRING" id="183.GCA_002009735_02816"/>
<evidence type="ECO:0000313" key="3">
    <source>
        <dbReference type="EMBL" id="EHQ07187.1"/>
    </source>
</evidence>
<evidence type="ECO:0000313" key="4">
    <source>
        <dbReference type="Proteomes" id="UP000005737"/>
    </source>
</evidence>
<gene>
    <name evidence="3" type="ORF">Lepil_2512</name>
</gene>
<evidence type="ECO:0000259" key="2">
    <source>
        <dbReference type="Pfam" id="PF12392"/>
    </source>
</evidence>
<feature type="coiled-coil region" evidence="1">
    <location>
        <begin position="151"/>
        <end position="178"/>
    </location>
</feature>
<feature type="domain" description="Peptidase U32 collagenase" evidence="2">
    <location>
        <begin position="399"/>
        <end position="514"/>
    </location>
</feature>
<dbReference type="PANTHER" id="PTHR30217:SF10">
    <property type="entry name" value="23S RRNA 5-HYDROXYCYTIDINE C2501 SYNTHASE"/>
    <property type="match status" value="1"/>
</dbReference>